<sequence>MNKYVFYANDIAINVYARDSVTPEIKSKLKADGFYKLPFDTTAENESVATDKMITHFKENLQALEEFAKDYAISSTIFATIYALSS</sequence>
<dbReference type="EMBL" id="FMAY01000005">
    <property type="protein sequence ID" value="SCC07700.1"/>
    <property type="molecule type" value="Genomic_DNA"/>
</dbReference>
<proteinExistence type="predicted"/>
<name>A0A1C4BLJ1_9ENTR</name>
<gene>
    <name evidence="1" type="ORF">GA0061071_105151</name>
</gene>
<evidence type="ECO:0000313" key="1">
    <source>
        <dbReference type="EMBL" id="SCC07700.1"/>
    </source>
</evidence>
<protein>
    <submittedName>
        <fullName evidence="1">Uncharacterized protein</fullName>
    </submittedName>
</protein>
<dbReference type="Proteomes" id="UP000198975">
    <property type="component" value="Unassembled WGS sequence"/>
</dbReference>
<evidence type="ECO:0000313" key="2">
    <source>
        <dbReference type="Proteomes" id="UP000198975"/>
    </source>
</evidence>
<dbReference type="OrthoDB" id="6617087at2"/>
<keyword evidence="2" id="KW-1185">Reference proteome</keyword>
<reference evidence="2" key="1">
    <citation type="submission" date="2016-08" db="EMBL/GenBank/DDBJ databases">
        <authorList>
            <person name="Varghese N."/>
            <person name="Submissions Spin"/>
        </authorList>
    </citation>
    <scope>NUCLEOTIDE SEQUENCE [LARGE SCALE GENOMIC DNA]</scope>
    <source>
        <strain evidence="2">REICA_082</strain>
    </source>
</reference>
<organism evidence="1 2">
    <name type="scientific">Kosakonia oryzendophytica</name>
    <dbReference type="NCBI Taxonomy" id="1005665"/>
    <lineage>
        <taxon>Bacteria</taxon>
        <taxon>Pseudomonadati</taxon>
        <taxon>Pseudomonadota</taxon>
        <taxon>Gammaproteobacteria</taxon>
        <taxon>Enterobacterales</taxon>
        <taxon>Enterobacteriaceae</taxon>
        <taxon>Kosakonia</taxon>
    </lineage>
</organism>
<dbReference type="AlphaFoldDB" id="A0A1C4BLJ1"/>
<dbReference type="RefSeq" id="WP_061496071.1">
    <property type="nucleotide sequence ID" value="NZ_CP115659.1"/>
</dbReference>
<accession>A0A1C4BLJ1</accession>